<keyword evidence="2" id="KW-1185">Reference proteome</keyword>
<sequence length="76" mass="8222">MQDGTKQQITDFEIINELLPAARIASKLRACGIRIVGEPRALEALRGLRDDGNVDAGEILANLFRNGHPEVSGPGR</sequence>
<gene>
    <name evidence="1" type="ORF">WT27_12685</name>
</gene>
<accession>A0A105V3Z0</accession>
<protein>
    <submittedName>
        <fullName evidence="1">Uncharacterized protein</fullName>
    </submittedName>
</protein>
<comment type="caution">
    <text evidence="1">The sequence shown here is derived from an EMBL/GenBank/DDBJ whole genome shotgun (WGS) entry which is preliminary data.</text>
</comment>
<dbReference type="Proteomes" id="UP000062317">
    <property type="component" value="Unassembled WGS sequence"/>
</dbReference>
<evidence type="ECO:0000313" key="2">
    <source>
        <dbReference type="Proteomes" id="UP000062317"/>
    </source>
</evidence>
<reference evidence="1 2" key="1">
    <citation type="submission" date="2015-11" db="EMBL/GenBank/DDBJ databases">
        <title>Expanding the genomic diversity of Burkholderia species for the development of highly accurate diagnostics.</title>
        <authorList>
            <person name="Sahl J."/>
            <person name="Keim P."/>
            <person name="Wagner D."/>
        </authorList>
    </citation>
    <scope>NUCLEOTIDE SEQUENCE [LARGE SCALE GENOMIC DNA]</scope>
    <source>
        <strain evidence="1 2">MSMB1301WGS</strain>
    </source>
</reference>
<dbReference type="EMBL" id="LPEQ01000113">
    <property type="protein sequence ID" value="KVV40782.1"/>
    <property type="molecule type" value="Genomic_DNA"/>
</dbReference>
<dbReference type="RefSeq" id="WP_060108105.1">
    <property type="nucleotide sequence ID" value="NZ_LPEQ01000113.1"/>
</dbReference>
<name>A0A105V3Z0_9BURK</name>
<organism evidence="1 2">
    <name type="scientific">Burkholderia territorii</name>
    <dbReference type="NCBI Taxonomy" id="1503055"/>
    <lineage>
        <taxon>Bacteria</taxon>
        <taxon>Pseudomonadati</taxon>
        <taxon>Pseudomonadota</taxon>
        <taxon>Betaproteobacteria</taxon>
        <taxon>Burkholderiales</taxon>
        <taxon>Burkholderiaceae</taxon>
        <taxon>Burkholderia</taxon>
        <taxon>Burkholderia cepacia complex</taxon>
    </lineage>
</organism>
<evidence type="ECO:0000313" key="1">
    <source>
        <dbReference type="EMBL" id="KVV40782.1"/>
    </source>
</evidence>
<dbReference type="AlphaFoldDB" id="A0A105V3Z0"/>
<proteinExistence type="predicted"/>